<proteinExistence type="predicted"/>
<dbReference type="AlphaFoldDB" id="A0A941I4Z3"/>
<protein>
    <submittedName>
        <fullName evidence="2">Uncharacterized protein</fullName>
    </submittedName>
</protein>
<reference evidence="2 3" key="1">
    <citation type="submission" date="2021-04" db="EMBL/GenBank/DDBJ databases">
        <title>novel species isolated from subtropical streams in China.</title>
        <authorList>
            <person name="Lu H."/>
        </authorList>
    </citation>
    <scope>NUCLEOTIDE SEQUENCE [LARGE SCALE GENOMIC DNA]</scope>
    <source>
        <strain evidence="2 3">BYS107W</strain>
    </source>
</reference>
<name>A0A941I4Z3_9BURK</name>
<keyword evidence="3" id="KW-1185">Reference proteome</keyword>
<accession>A0A941I4Z3</accession>
<dbReference type="EMBL" id="JAGSPM010000007">
    <property type="protein sequence ID" value="MBR7747454.1"/>
    <property type="molecule type" value="Genomic_DNA"/>
</dbReference>
<evidence type="ECO:0000256" key="1">
    <source>
        <dbReference type="SAM" id="MobiDB-lite"/>
    </source>
</evidence>
<organism evidence="2 3">
    <name type="scientific">Undibacterium baiyunense</name>
    <dbReference type="NCBI Taxonomy" id="2828731"/>
    <lineage>
        <taxon>Bacteria</taxon>
        <taxon>Pseudomonadati</taxon>
        <taxon>Pseudomonadota</taxon>
        <taxon>Betaproteobacteria</taxon>
        <taxon>Burkholderiales</taxon>
        <taxon>Oxalobacteraceae</taxon>
        <taxon>Undibacterium</taxon>
    </lineage>
</organism>
<evidence type="ECO:0000313" key="2">
    <source>
        <dbReference type="EMBL" id="MBR7747454.1"/>
    </source>
</evidence>
<gene>
    <name evidence="2" type="ORF">KDM92_12750</name>
</gene>
<feature type="compositionally biased region" description="Polar residues" evidence="1">
    <location>
        <begin position="51"/>
        <end position="80"/>
    </location>
</feature>
<dbReference type="RefSeq" id="WP_212684845.1">
    <property type="nucleotide sequence ID" value="NZ_JAGSPM010000007.1"/>
</dbReference>
<feature type="region of interest" description="Disordered" evidence="1">
    <location>
        <begin position="39"/>
        <end position="92"/>
    </location>
</feature>
<evidence type="ECO:0000313" key="3">
    <source>
        <dbReference type="Proteomes" id="UP000680158"/>
    </source>
</evidence>
<dbReference type="Proteomes" id="UP000680158">
    <property type="component" value="Unassembled WGS sequence"/>
</dbReference>
<sequence>MKIIILQDFTYWHNGCNRVDYVAGDEIDTEDSEMVSVAVGEGWAKADDAQQKSAEQTPAEQTPAEQTPAEQTPAEQTPAEQTPAKKTKSSKE</sequence>
<comment type="caution">
    <text evidence="2">The sequence shown here is derived from an EMBL/GenBank/DDBJ whole genome shotgun (WGS) entry which is preliminary data.</text>
</comment>